<dbReference type="Proteomes" id="UP001497644">
    <property type="component" value="Chromosome 5"/>
</dbReference>
<evidence type="ECO:0000313" key="1">
    <source>
        <dbReference type="EMBL" id="CAL1684176.1"/>
    </source>
</evidence>
<name>A0AAV2NX77_9HYME</name>
<keyword evidence="2" id="KW-1185">Reference proteome</keyword>
<accession>A0AAV2NX77</accession>
<dbReference type="AlphaFoldDB" id="A0AAV2NX77"/>
<sequence length="87" mass="9496">MLERAYVARKYSGATIGEGREDISAVARGSGMKGKRDVACTGLPVSWMPVKFPEYYSVRRSPLRDAGALGLVVREDRPRGVLTVVLV</sequence>
<evidence type="ECO:0000313" key="2">
    <source>
        <dbReference type="Proteomes" id="UP001497644"/>
    </source>
</evidence>
<gene>
    <name evidence="1" type="ORF">LPLAT_LOCUS9851</name>
</gene>
<dbReference type="EMBL" id="OZ034828">
    <property type="protein sequence ID" value="CAL1684176.1"/>
    <property type="molecule type" value="Genomic_DNA"/>
</dbReference>
<reference evidence="1" key="1">
    <citation type="submission" date="2024-04" db="EMBL/GenBank/DDBJ databases">
        <authorList>
            <consortium name="Molecular Ecology Group"/>
        </authorList>
    </citation>
    <scope>NUCLEOTIDE SEQUENCE</scope>
</reference>
<protein>
    <submittedName>
        <fullName evidence="1">Uncharacterized protein</fullName>
    </submittedName>
</protein>
<organism evidence="1 2">
    <name type="scientific">Lasius platythorax</name>
    <dbReference type="NCBI Taxonomy" id="488582"/>
    <lineage>
        <taxon>Eukaryota</taxon>
        <taxon>Metazoa</taxon>
        <taxon>Ecdysozoa</taxon>
        <taxon>Arthropoda</taxon>
        <taxon>Hexapoda</taxon>
        <taxon>Insecta</taxon>
        <taxon>Pterygota</taxon>
        <taxon>Neoptera</taxon>
        <taxon>Endopterygota</taxon>
        <taxon>Hymenoptera</taxon>
        <taxon>Apocrita</taxon>
        <taxon>Aculeata</taxon>
        <taxon>Formicoidea</taxon>
        <taxon>Formicidae</taxon>
        <taxon>Formicinae</taxon>
        <taxon>Lasius</taxon>
        <taxon>Lasius</taxon>
    </lineage>
</organism>
<proteinExistence type="predicted"/>